<dbReference type="InterPro" id="IPR005467">
    <property type="entry name" value="His_kinase_dom"/>
</dbReference>
<feature type="domain" description="PAC" evidence="12">
    <location>
        <begin position="413"/>
        <end position="464"/>
    </location>
</feature>
<evidence type="ECO:0000256" key="10">
    <source>
        <dbReference type="SAM" id="Phobius"/>
    </source>
</evidence>
<evidence type="ECO:0000313" key="14">
    <source>
        <dbReference type="Proteomes" id="UP000003250"/>
    </source>
</evidence>
<evidence type="ECO:0000313" key="13">
    <source>
        <dbReference type="EMBL" id="EHK52581.1"/>
    </source>
</evidence>
<feature type="domain" description="Histidine kinase" evidence="11">
    <location>
        <begin position="484"/>
        <end position="700"/>
    </location>
</feature>
<sequence length="735" mass="79329">MENELTRVVAKHLGFVTPQTSWQIENQPAADAQPLGRFPAQSFPKHSGQAWWDGALEDSSHGVFGATKTGRADAVPKRLAVGLAVFVVALGLTVLVGWFSHTPALVQLLPNLPPMTRNAAACFLFSGLALMTLAVGGPRWLVAVGAGIVGVLSVARLVEFVFRMDLGINELLGPSYINVGLVSRGGMAPGTAICFALTSMGLLSARASSKRFSLLLGLNGSIVAAFGMVATIGFWGGVALAAFHTALGFWVLGFGMLALAWHIEASPAGTPRWLPISVAIAVVAGTLGLWRALILAGHERFAFLTAVVLAGGCLIALIFGWTVYLAQRGHAQAAALRRSEAFLKEAQHLSRTGSFHWRVATDEIIWSEQLYRIFDLDPGVPVTLKLMGTRFHPEDLRFLYEMVERARSDGDDFEYEFRLQMADGSVKYLHMVAHATRDQAGRAEYIGALQDVTERRLSEEELGKARSELAHMARVTSLGALTASITHEVNQPLSGIITNASTCLRMLAADPPNVDGARETARRTIRDGNRASDVIARLRALFAKKDVTTEVVDLNEATQEVIALSLGELQRGRVSLRSEFADDLPLVSGDRIQLQQVILNLLLNASDAMSGVNDRPRQLVIRTKRDDRDHVRLEVQDLGVGFEPEGADRLFEPFYTTKSGGMGIGLSVSRSIVENHKGRLWARPNDGPGATFSFSIPHQPQRVPDAHGLGLSGRLEVPERGAPMSGGGGPLDAMS</sequence>
<dbReference type="RefSeq" id="WP_008840486.1">
    <property type="nucleotide sequence ID" value="NZ_AHAM01000315.1"/>
</dbReference>
<name>H0I379_9HYPH</name>
<keyword evidence="3" id="KW-0597">Phosphoprotein</keyword>
<evidence type="ECO:0000256" key="3">
    <source>
        <dbReference type="ARBA" id="ARBA00022553"/>
    </source>
</evidence>
<dbReference type="InterPro" id="IPR036097">
    <property type="entry name" value="HisK_dim/P_sf"/>
</dbReference>
<evidence type="ECO:0000256" key="9">
    <source>
        <dbReference type="SAM" id="MobiDB-lite"/>
    </source>
</evidence>
<dbReference type="OrthoDB" id="9795133at2"/>
<dbReference type="EMBL" id="AHAM01000315">
    <property type="protein sequence ID" value="EHK52581.1"/>
    <property type="molecule type" value="Genomic_DNA"/>
</dbReference>
<dbReference type="InterPro" id="IPR003661">
    <property type="entry name" value="HisK_dim/P_dom"/>
</dbReference>
<dbReference type="Gene3D" id="1.10.287.130">
    <property type="match status" value="1"/>
</dbReference>
<dbReference type="GO" id="GO:0005524">
    <property type="term" value="F:ATP binding"/>
    <property type="evidence" value="ECO:0007669"/>
    <property type="project" value="UniProtKB-KW"/>
</dbReference>
<dbReference type="PRINTS" id="PR00344">
    <property type="entry name" value="BCTRLSENSOR"/>
</dbReference>
<keyword evidence="8" id="KW-0902">Two-component regulatory system</keyword>
<evidence type="ECO:0000256" key="7">
    <source>
        <dbReference type="ARBA" id="ARBA00022840"/>
    </source>
</evidence>
<feature type="transmembrane region" description="Helical" evidence="10">
    <location>
        <begin position="301"/>
        <end position="326"/>
    </location>
</feature>
<dbReference type="InterPro" id="IPR036890">
    <property type="entry name" value="HATPase_C_sf"/>
</dbReference>
<evidence type="ECO:0000256" key="1">
    <source>
        <dbReference type="ARBA" id="ARBA00000085"/>
    </source>
</evidence>
<keyword evidence="5" id="KW-0547">Nucleotide-binding</keyword>
<feature type="transmembrane region" description="Helical" evidence="10">
    <location>
        <begin position="215"/>
        <end position="235"/>
    </location>
</feature>
<organism evidence="13 14">
    <name type="scientific">Mesorhizobium alhagi CCNWXJ12-2</name>
    <dbReference type="NCBI Taxonomy" id="1107882"/>
    <lineage>
        <taxon>Bacteria</taxon>
        <taxon>Pseudomonadati</taxon>
        <taxon>Pseudomonadota</taxon>
        <taxon>Alphaproteobacteria</taxon>
        <taxon>Hyphomicrobiales</taxon>
        <taxon>Phyllobacteriaceae</taxon>
        <taxon>Allomesorhizobium</taxon>
    </lineage>
</organism>
<dbReference type="SUPFAM" id="SSF55785">
    <property type="entry name" value="PYP-like sensor domain (PAS domain)"/>
    <property type="match status" value="1"/>
</dbReference>
<dbReference type="InterPro" id="IPR000700">
    <property type="entry name" value="PAS-assoc_C"/>
</dbReference>
<protein>
    <recommendedName>
        <fullName evidence="2">histidine kinase</fullName>
        <ecNumber evidence="2">2.7.13.3</ecNumber>
    </recommendedName>
</protein>
<dbReference type="InterPro" id="IPR001610">
    <property type="entry name" value="PAC"/>
</dbReference>
<evidence type="ECO:0000256" key="2">
    <source>
        <dbReference type="ARBA" id="ARBA00012438"/>
    </source>
</evidence>
<feature type="transmembrane region" description="Helical" evidence="10">
    <location>
        <begin position="273"/>
        <end position="295"/>
    </location>
</feature>
<dbReference type="SMART" id="SM00387">
    <property type="entry name" value="HATPase_c"/>
    <property type="match status" value="1"/>
</dbReference>
<dbReference type="Gene3D" id="3.30.565.10">
    <property type="entry name" value="Histidine kinase-like ATPase, C-terminal domain"/>
    <property type="match status" value="1"/>
</dbReference>
<dbReference type="SUPFAM" id="SSF55874">
    <property type="entry name" value="ATPase domain of HSP90 chaperone/DNA topoisomerase II/histidine kinase"/>
    <property type="match status" value="1"/>
</dbReference>
<dbReference type="Gene3D" id="2.10.70.100">
    <property type="match status" value="1"/>
</dbReference>
<dbReference type="NCBIfam" id="TIGR00229">
    <property type="entry name" value="sensory_box"/>
    <property type="match status" value="1"/>
</dbReference>
<dbReference type="InterPro" id="IPR004358">
    <property type="entry name" value="Sig_transdc_His_kin-like_C"/>
</dbReference>
<proteinExistence type="predicted"/>
<dbReference type="CDD" id="cd00082">
    <property type="entry name" value="HisKA"/>
    <property type="match status" value="1"/>
</dbReference>
<dbReference type="PANTHER" id="PTHR43065:SF10">
    <property type="entry name" value="PEROXIDE STRESS-ACTIVATED HISTIDINE KINASE MAK3"/>
    <property type="match status" value="1"/>
</dbReference>
<feature type="transmembrane region" description="Helical" evidence="10">
    <location>
        <begin position="182"/>
        <end position="203"/>
    </location>
</feature>
<keyword evidence="10" id="KW-0472">Membrane</keyword>
<keyword evidence="14" id="KW-1185">Reference proteome</keyword>
<dbReference type="Pfam" id="PF02518">
    <property type="entry name" value="HATPase_c"/>
    <property type="match status" value="1"/>
</dbReference>
<dbReference type="PROSITE" id="PS50109">
    <property type="entry name" value="HIS_KIN"/>
    <property type="match status" value="1"/>
</dbReference>
<dbReference type="SUPFAM" id="SSF47384">
    <property type="entry name" value="Homodimeric domain of signal transducing histidine kinase"/>
    <property type="match status" value="1"/>
</dbReference>
<dbReference type="InterPro" id="IPR013655">
    <property type="entry name" value="PAS_fold_3"/>
</dbReference>
<dbReference type="Pfam" id="PF00512">
    <property type="entry name" value="HisKA"/>
    <property type="match status" value="1"/>
</dbReference>
<comment type="catalytic activity">
    <reaction evidence="1">
        <text>ATP + protein L-histidine = ADP + protein N-phospho-L-histidine.</text>
        <dbReference type="EC" id="2.7.13.3"/>
    </reaction>
</comment>
<evidence type="ECO:0000256" key="4">
    <source>
        <dbReference type="ARBA" id="ARBA00022679"/>
    </source>
</evidence>
<dbReference type="PATRIC" id="fig|1107882.3.peg.6693"/>
<gene>
    <name evidence="13" type="ORF">MAXJ12_34704</name>
</gene>
<dbReference type="InterPro" id="IPR000014">
    <property type="entry name" value="PAS"/>
</dbReference>
<evidence type="ECO:0000256" key="6">
    <source>
        <dbReference type="ARBA" id="ARBA00022777"/>
    </source>
</evidence>
<evidence type="ECO:0000256" key="8">
    <source>
        <dbReference type="ARBA" id="ARBA00023012"/>
    </source>
</evidence>
<feature type="transmembrane region" description="Helical" evidence="10">
    <location>
        <begin position="140"/>
        <end position="162"/>
    </location>
</feature>
<keyword evidence="7" id="KW-0067">ATP-binding</keyword>
<dbReference type="InterPro" id="IPR003594">
    <property type="entry name" value="HATPase_dom"/>
</dbReference>
<dbReference type="Gene3D" id="3.30.450.20">
    <property type="entry name" value="PAS domain"/>
    <property type="match status" value="1"/>
</dbReference>
<dbReference type="Proteomes" id="UP000003250">
    <property type="component" value="Unassembled WGS sequence"/>
</dbReference>
<dbReference type="GO" id="GO:0000155">
    <property type="term" value="F:phosphorelay sensor kinase activity"/>
    <property type="evidence" value="ECO:0007669"/>
    <property type="project" value="InterPro"/>
</dbReference>
<dbReference type="InterPro" id="IPR035965">
    <property type="entry name" value="PAS-like_dom_sf"/>
</dbReference>
<evidence type="ECO:0000256" key="5">
    <source>
        <dbReference type="ARBA" id="ARBA00022741"/>
    </source>
</evidence>
<dbReference type="EC" id="2.7.13.3" evidence="2"/>
<feature type="transmembrane region" description="Helical" evidence="10">
    <location>
        <begin position="241"/>
        <end position="261"/>
    </location>
</feature>
<dbReference type="AlphaFoldDB" id="H0I379"/>
<keyword evidence="10" id="KW-0812">Transmembrane</keyword>
<evidence type="ECO:0000259" key="11">
    <source>
        <dbReference type="PROSITE" id="PS50109"/>
    </source>
</evidence>
<feature type="region of interest" description="Disordered" evidence="9">
    <location>
        <begin position="697"/>
        <end position="735"/>
    </location>
</feature>
<evidence type="ECO:0000259" key="12">
    <source>
        <dbReference type="PROSITE" id="PS50113"/>
    </source>
</evidence>
<dbReference type="Pfam" id="PF08447">
    <property type="entry name" value="PAS_3"/>
    <property type="match status" value="1"/>
</dbReference>
<dbReference type="SMART" id="SM00388">
    <property type="entry name" value="HisKA"/>
    <property type="match status" value="1"/>
</dbReference>
<dbReference type="PROSITE" id="PS50113">
    <property type="entry name" value="PAC"/>
    <property type="match status" value="1"/>
</dbReference>
<dbReference type="PANTHER" id="PTHR43065">
    <property type="entry name" value="SENSOR HISTIDINE KINASE"/>
    <property type="match status" value="1"/>
</dbReference>
<keyword evidence="4" id="KW-0808">Transferase</keyword>
<accession>H0I379</accession>
<dbReference type="CDD" id="cd00130">
    <property type="entry name" value="PAS"/>
    <property type="match status" value="1"/>
</dbReference>
<reference evidence="13 14" key="1">
    <citation type="journal article" date="2012" name="J. Bacteriol.">
        <title>Draft Genome Sequence of Mesorhizobium alhagi CCNWXJ12-2T, a Novel Salt-Resistant Species Isolated from the Desert of Northwestern China.</title>
        <authorList>
            <person name="Zhou M."/>
            <person name="Chen W."/>
            <person name="Chen H."/>
            <person name="Wei G."/>
        </authorList>
    </citation>
    <scope>NUCLEOTIDE SEQUENCE [LARGE SCALE GENOMIC DNA]</scope>
    <source>
        <strain evidence="13 14">CCNWXJ12-2</strain>
    </source>
</reference>
<keyword evidence="10" id="KW-1133">Transmembrane helix</keyword>
<feature type="compositionally biased region" description="Gly residues" evidence="9">
    <location>
        <begin position="724"/>
        <end position="735"/>
    </location>
</feature>
<keyword evidence="6 13" id="KW-0418">Kinase</keyword>
<dbReference type="SMART" id="SM00086">
    <property type="entry name" value="PAC"/>
    <property type="match status" value="1"/>
</dbReference>
<feature type="transmembrane region" description="Helical" evidence="10">
    <location>
        <begin position="79"/>
        <end position="98"/>
    </location>
</feature>